<reference evidence="8" key="2">
    <citation type="submission" date="2013-04" db="EMBL/GenBank/DDBJ databases">
        <title>Genomic mechanisms accounting for the adaptation to parasitism in nematode-trapping fungi.</title>
        <authorList>
            <person name="Ahren D.G."/>
        </authorList>
    </citation>
    <scope>NUCLEOTIDE SEQUENCE [LARGE SCALE GENOMIC DNA]</scope>
    <source>
        <strain evidence="8">CBS 200.50</strain>
    </source>
</reference>
<dbReference type="OMA" id="EDATYRI"/>
<evidence type="ECO:0000256" key="5">
    <source>
        <dbReference type="ARBA" id="ARBA00023242"/>
    </source>
</evidence>
<dbReference type="Pfam" id="PF02969">
    <property type="entry name" value="TAF"/>
    <property type="match status" value="1"/>
</dbReference>
<evidence type="ECO:0000313" key="7">
    <source>
        <dbReference type="EMBL" id="EPS39892.1"/>
    </source>
</evidence>
<evidence type="ECO:0000256" key="1">
    <source>
        <dbReference type="ARBA" id="ARBA00004123"/>
    </source>
</evidence>
<reference evidence="7 8" key="1">
    <citation type="journal article" date="2013" name="PLoS Genet.">
        <title>Genomic mechanisms accounting for the adaptation to parasitism in nematode-trapping fungi.</title>
        <authorList>
            <person name="Meerupati T."/>
            <person name="Andersson K.M."/>
            <person name="Friman E."/>
            <person name="Kumar D."/>
            <person name="Tunlid A."/>
            <person name="Ahren D."/>
        </authorList>
    </citation>
    <scope>NUCLEOTIDE SEQUENCE [LARGE SCALE GENOMIC DNA]</scope>
    <source>
        <strain evidence="7 8">CBS 200.50</strain>
    </source>
</reference>
<dbReference type="SMART" id="SM00803">
    <property type="entry name" value="TAF"/>
    <property type="match status" value="1"/>
</dbReference>
<evidence type="ECO:0000256" key="3">
    <source>
        <dbReference type="ARBA" id="ARBA00023015"/>
    </source>
</evidence>
<comment type="subcellular location">
    <subcellularLocation>
        <location evidence="1">Nucleus</location>
    </subcellularLocation>
</comment>
<accession>S8BX85</accession>
<dbReference type="PANTHER" id="PTHR10221">
    <property type="entry name" value="TRANSCRIPTION INITIATION FACTOR TFIID SUBUNIT 6"/>
    <property type="match status" value="1"/>
</dbReference>
<name>S8BX85_DACHA</name>
<dbReference type="PANTHER" id="PTHR10221:SF9">
    <property type="entry name" value="TRANSCRIPTION INITIATION FACTOR TFIID SUBUNIT 6"/>
    <property type="match status" value="1"/>
</dbReference>
<dbReference type="GO" id="GO:0051123">
    <property type="term" value="P:RNA polymerase II preinitiation complex assembly"/>
    <property type="evidence" value="ECO:0007669"/>
    <property type="project" value="TreeGrafter"/>
</dbReference>
<keyword evidence="3" id="KW-0805">Transcription regulation</keyword>
<evidence type="ECO:0000313" key="8">
    <source>
        <dbReference type="Proteomes" id="UP000015100"/>
    </source>
</evidence>
<evidence type="ECO:0000256" key="4">
    <source>
        <dbReference type="ARBA" id="ARBA00023163"/>
    </source>
</evidence>
<dbReference type="InterPro" id="IPR004823">
    <property type="entry name" value="TAF_TATA-bd_Histone-like_dom"/>
</dbReference>
<dbReference type="SUPFAM" id="SSF47113">
    <property type="entry name" value="Histone-fold"/>
    <property type="match status" value="1"/>
</dbReference>
<dbReference type="GO" id="GO:0046982">
    <property type="term" value="F:protein heterodimerization activity"/>
    <property type="evidence" value="ECO:0007669"/>
    <property type="project" value="InterPro"/>
</dbReference>
<proteinExistence type="inferred from homology"/>
<keyword evidence="8" id="KW-1185">Reference proteome</keyword>
<comment type="caution">
    <text evidence="7">The sequence shown here is derived from an EMBL/GenBank/DDBJ whole genome shotgun (WGS) entry which is preliminary data.</text>
</comment>
<evidence type="ECO:0000256" key="2">
    <source>
        <dbReference type="ARBA" id="ARBA00007688"/>
    </source>
</evidence>
<dbReference type="CDD" id="cd22932">
    <property type="entry name" value="HFD_TAF6L"/>
    <property type="match status" value="1"/>
</dbReference>
<dbReference type="EMBL" id="AQGS01000443">
    <property type="protein sequence ID" value="EPS39892.1"/>
    <property type="molecule type" value="Genomic_DNA"/>
</dbReference>
<dbReference type="GO" id="GO:0000124">
    <property type="term" value="C:SAGA complex"/>
    <property type="evidence" value="ECO:0007669"/>
    <property type="project" value="InterPro"/>
</dbReference>
<dbReference type="Gene3D" id="1.10.20.10">
    <property type="entry name" value="Histone, subunit A"/>
    <property type="match status" value="1"/>
</dbReference>
<dbReference type="GO" id="GO:0016251">
    <property type="term" value="F:RNA polymerase II general transcription initiation factor activity"/>
    <property type="evidence" value="ECO:0007669"/>
    <property type="project" value="InterPro"/>
</dbReference>
<dbReference type="STRING" id="1284197.S8BX85"/>
<sequence>MTSLVSTETIRDNAEALGIKLDDDVSNFLASDVEYRLRQIITTAIEAMKQSGRTILHNKDIETAARLLDIDPPLGYQSSQPLRWGEATLGAGQPLFYIEDEEVDFEKIINAPLPKVPREVAMTGMTPTDTRFLNRTI</sequence>
<organism evidence="7 8">
    <name type="scientific">Dactylellina haptotyla (strain CBS 200.50)</name>
    <name type="common">Nematode-trapping fungus</name>
    <name type="synonym">Monacrosporium haptotylum</name>
    <dbReference type="NCBI Taxonomy" id="1284197"/>
    <lineage>
        <taxon>Eukaryota</taxon>
        <taxon>Fungi</taxon>
        <taxon>Dikarya</taxon>
        <taxon>Ascomycota</taxon>
        <taxon>Pezizomycotina</taxon>
        <taxon>Orbiliomycetes</taxon>
        <taxon>Orbiliales</taxon>
        <taxon>Orbiliaceae</taxon>
        <taxon>Dactylellina</taxon>
    </lineage>
</organism>
<dbReference type="OrthoDB" id="361039at2759"/>
<dbReference type="InterPro" id="IPR037796">
    <property type="entry name" value="TAF6"/>
</dbReference>
<dbReference type="InterPro" id="IPR009072">
    <property type="entry name" value="Histone-fold"/>
</dbReference>
<dbReference type="HOGENOM" id="CLU_147534_0_0_1"/>
<keyword evidence="4" id="KW-0804">Transcription</keyword>
<gene>
    <name evidence="7" type="ORF">H072_6345</name>
</gene>
<evidence type="ECO:0000259" key="6">
    <source>
        <dbReference type="SMART" id="SM00803"/>
    </source>
</evidence>
<feature type="domain" description="TATA box binding protein associated factor (TAF) histone-like fold" evidence="6">
    <location>
        <begin position="3"/>
        <end position="66"/>
    </location>
</feature>
<dbReference type="Proteomes" id="UP000015100">
    <property type="component" value="Unassembled WGS sequence"/>
</dbReference>
<dbReference type="AlphaFoldDB" id="S8BX85"/>
<keyword evidence="5" id="KW-0539">Nucleus</keyword>
<protein>
    <recommendedName>
        <fullName evidence="6">TATA box binding protein associated factor (TAF) histone-like fold domain-containing protein</fullName>
    </recommendedName>
</protein>
<dbReference type="GO" id="GO:0046695">
    <property type="term" value="C:SLIK (SAGA-like) complex"/>
    <property type="evidence" value="ECO:0007669"/>
    <property type="project" value="InterPro"/>
</dbReference>
<dbReference type="GO" id="GO:0003713">
    <property type="term" value="F:transcription coactivator activity"/>
    <property type="evidence" value="ECO:0007669"/>
    <property type="project" value="TreeGrafter"/>
</dbReference>
<dbReference type="GO" id="GO:0005669">
    <property type="term" value="C:transcription factor TFIID complex"/>
    <property type="evidence" value="ECO:0007669"/>
    <property type="project" value="InterPro"/>
</dbReference>
<dbReference type="eggNOG" id="KOG2549">
    <property type="taxonomic scope" value="Eukaryota"/>
</dbReference>
<comment type="similarity">
    <text evidence="2">Belongs to the TAF6 family.</text>
</comment>